<evidence type="ECO:0000313" key="2">
    <source>
        <dbReference type="EMBL" id="PHX53177.1"/>
    </source>
</evidence>
<dbReference type="EMBL" id="NXIB02000251">
    <property type="protein sequence ID" value="PHX53177.1"/>
    <property type="molecule type" value="Genomic_DNA"/>
</dbReference>
<dbReference type="Proteomes" id="UP000226442">
    <property type="component" value="Unassembled WGS sequence"/>
</dbReference>
<organism evidence="2 3">
    <name type="scientific">Tychonema bourrellyi FEM_GT703</name>
    <dbReference type="NCBI Taxonomy" id="2040638"/>
    <lineage>
        <taxon>Bacteria</taxon>
        <taxon>Bacillati</taxon>
        <taxon>Cyanobacteriota</taxon>
        <taxon>Cyanophyceae</taxon>
        <taxon>Oscillatoriophycideae</taxon>
        <taxon>Oscillatoriales</taxon>
        <taxon>Microcoleaceae</taxon>
        <taxon>Tychonema</taxon>
    </lineage>
</organism>
<dbReference type="AlphaFoldDB" id="A0A2G4EVH8"/>
<feature type="chain" id="PRO_5013787594" evidence="1">
    <location>
        <begin position="32"/>
        <end position="265"/>
    </location>
</feature>
<keyword evidence="3" id="KW-1185">Reference proteome</keyword>
<evidence type="ECO:0000256" key="1">
    <source>
        <dbReference type="SAM" id="SignalP"/>
    </source>
</evidence>
<dbReference type="NCBIfam" id="TIGR02595">
    <property type="entry name" value="PEP_CTERM"/>
    <property type="match status" value="1"/>
</dbReference>
<reference evidence="2" key="1">
    <citation type="submission" date="2017-10" db="EMBL/GenBank/DDBJ databases">
        <title>Draft genome sequence of the planktic cyanobacteria Tychonema bourrellyi isolated from alpine lentic freshwater.</title>
        <authorList>
            <person name="Tett A."/>
            <person name="Armanini F."/>
            <person name="Asnicar F."/>
            <person name="Boscaini A."/>
            <person name="Pasolli E."/>
            <person name="Zolfo M."/>
            <person name="Donati C."/>
            <person name="Salmaso N."/>
            <person name="Segata N."/>
        </authorList>
    </citation>
    <scope>NUCLEOTIDE SEQUENCE</scope>
    <source>
        <strain evidence="2">FEM_GT703</strain>
    </source>
</reference>
<protein>
    <submittedName>
        <fullName evidence="2">PEP-CTERM sorting domain-containing protein</fullName>
    </submittedName>
</protein>
<dbReference type="InterPro" id="IPR013424">
    <property type="entry name" value="Ice-binding_C"/>
</dbReference>
<keyword evidence="1" id="KW-0732">Signal</keyword>
<proteinExistence type="predicted"/>
<dbReference type="RefSeq" id="WP_096831040.1">
    <property type="nucleotide sequence ID" value="NZ_NXIB02000251.1"/>
</dbReference>
<feature type="signal peptide" evidence="1">
    <location>
        <begin position="1"/>
        <end position="31"/>
    </location>
</feature>
<accession>A0A2G4EVH8</accession>
<name>A0A2G4EVH8_9CYAN</name>
<comment type="caution">
    <text evidence="2">The sequence shown here is derived from an EMBL/GenBank/DDBJ whole genome shotgun (WGS) entry which is preliminary data.</text>
</comment>
<gene>
    <name evidence="2" type="ORF">CP500_022880</name>
</gene>
<evidence type="ECO:0000313" key="3">
    <source>
        <dbReference type="Proteomes" id="UP000226442"/>
    </source>
</evidence>
<sequence length="265" mass="28176">MTTLTLVKKTSFAVSSLVATLILSICTPASAFMFGTSGIQFDEDTTIGFTFDGSHGAYQSSLRVAQAESGNGYSNKSILFNETKASDNGSTNNWEGTFGNSVTSPNGSLNQTFTFLKDQIYALLLWNDLGSGNPLEQYVSSSTFMNSSEWFAAGTQFRRTDCLAIGCQQAVFGDFSLNNDSTAPFSTVNGGKGPEQFQSVTLAQLAKGTKISFDDGGKGSDVDFQNFSLTAQVVPEPISVLGTILGIGALGVARSKKKQCQQTKK</sequence>
<dbReference type="OrthoDB" id="458303at2"/>